<feature type="domain" description="Protein kinase" evidence="2">
    <location>
        <begin position="203"/>
        <end position="436"/>
    </location>
</feature>
<dbReference type="SUPFAM" id="SSF81901">
    <property type="entry name" value="HCP-like"/>
    <property type="match status" value="5"/>
</dbReference>
<name>A0ABR2L5J1_9EUKA</name>
<evidence type="ECO:0000256" key="1">
    <source>
        <dbReference type="ARBA" id="ARBA00038101"/>
    </source>
</evidence>
<dbReference type="PROSITE" id="PS50011">
    <property type="entry name" value="PROTEIN_KINASE_DOM"/>
    <property type="match status" value="1"/>
</dbReference>
<dbReference type="InterPro" id="IPR011009">
    <property type="entry name" value="Kinase-like_dom_sf"/>
</dbReference>
<accession>A0ABR2L5J1</accession>
<evidence type="ECO:0000259" key="2">
    <source>
        <dbReference type="PROSITE" id="PS50011"/>
    </source>
</evidence>
<protein>
    <recommendedName>
        <fullName evidence="2">Protein kinase domain-containing protein</fullName>
    </recommendedName>
</protein>
<dbReference type="SUPFAM" id="SSF56112">
    <property type="entry name" value="Protein kinase-like (PK-like)"/>
    <property type="match status" value="1"/>
</dbReference>
<dbReference type="CDD" id="cd00180">
    <property type="entry name" value="PKc"/>
    <property type="match status" value="1"/>
</dbReference>
<dbReference type="InterPro" id="IPR006597">
    <property type="entry name" value="Sel1-like"/>
</dbReference>
<dbReference type="Proteomes" id="UP001470230">
    <property type="component" value="Unassembled WGS sequence"/>
</dbReference>
<dbReference type="InterPro" id="IPR000719">
    <property type="entry name" value="Prot_kinase_dom"/>
</dbReference>
<evidence type="ECO:0000313" key="3">
    <source>
        <dbReference type="EMBL" id="KAK8898261.1"/>
    </source>
</evidence>
<keyword evidence="4" id="KW-1185">Reference proteome</keyword>
<dbReference type="PANTHER" id="PTHR11102">
    <property type="entry name" value="SEL-1-LIKE PROTEIN"/>
    <property type="match status" value="1"/>
</dbReference>
<dbReference type="Pfam" id="PF00069">
    <property type="entry name" value="Pkinase"/>
    <property type="match status" value="1"/>
</dbReference>
<dbReference type="PROSITE" id="PS00109">
    <property type="entry name" value="PROTEIN_KINASE_TYR"/>
    <property type="match status" value="1"/>
</dbReference>
<dbReference type="InterPro" id="IPR008266">
    <property type="entry name" value="Tyr_kinase_AS"/>
</dbReference>
<dbReference type="InterPro" id="IPR011990">
    <property type="entry name" value="TPR-like_helical_dom_sf"/>
</dbReference>
<dbReference type="InterPro" id="IPR050767">
    <property type="entry name" value="Sel1_AlgK"/>
</dbReference>
<evidence type="ECO:0000313" key="4">
    <source>
        <dbReference type="Proteomes" id="UP001470230"/>
    </source>
</evidence>
<proteinExistence type="inferred from homology"/>
<dbReference type="PANTHER" id="PTHR11102:SF160">
    <property type="entry name" value="ERAD-ASSOCIATED E3 UBIQUITIN-PROTEIN LIGASE COMPONENT HRD3"/>
    <property type="match status" value="1"/>
</dbReference>
<dbReference type="Gene3D" id="1.10.510.10">
    <property type="entry name" value="Transferase(Phosphotransferase) domain 1"/>
    <property type="match status" value="1"/>
</dbReference>
<organism evidence="3 4">
    <name type="scientific">Tritrichomonas musculus</name>
    <dbReference type="NCBI Taxonomy" id="1915356"/>
    <lineage>
        <taxon>Eukaryota</taxon>
        <taxon>Metamonada</taxon>
        <taxon>Parabasalia</taxon>
        <taxon>Tritrichomonadida</taxon>
        <taxon>Tritrichomonadidae</taxon>
        <taxon>Tritrichomonas</taxon>
    </lineage>
</organism>
<dbReference type="Pfam" id="PF08238">
    <property type="entry name" value="Sel1"/>
    <property type="match status" value="21"/>
</dbReference>
<dbReference type="SMART" id="SM00671">
    <property type="entry name" value="SEL1"/>
    <property type="match status" value="21"/>
</dbReference>
<dbReference type="EMBL" id="JAPFFF010000001">
    <property type="protein sequence ID" value="KAK8898261.1"/>
    <property type="molecule type" value="Genomic_DNA"/>
</dbReference>
<reference evidence="3 4" key="1">
    <citation type="submission" date="2024-04" db="EMBL/GenBank/DDBJ databases">
        <title>Tritrichomonas musculus Genome.</title>
        <authorList>
            <person name="Alves-Ferreira E."/>
            <person name="Grigg M."/>
            <person name="Lorenzi H."/>
            <person name="Galac M."/>
        </authorList>
    </citation>
    <scope>NUCLEOTIDE SEQUENCE [LARGE SCALE GENOMIC DNA]</scope>
    <source>
        <strain evidence="3 4">EAF2021</strain>
    </source>
</reference>
<comment type="caution">
    <text evidence="3">The sequence shown here is derived from an EMBL/GenBank/DDBJ whole genome shotgun (WGS) entry which is preliminary data.</text>
</comment>
<sequence>MEENFQNISKFLNEETISFVNKKLNPLIQGYNFFFVQEMFISDKNQGIFQNLNESEVAIIDVYEDVDSNDGDRYFIIGFKKTIILIKEFSLAFLHELFSNALNLNIYFLTNNKELIDRFNIYKYKLYQNAKNDLFLKNEIMNFNDKFIFKESKLRLLYKIWSIVDSCITGFLIIQSYIRLKNKDRYDSFSSKSDAKFYDEKDYIELRQIGIGSSFKVDLVYLIEKQEIIAIKKKNGFSNEHEKLVFREIENYKQINHPLLPNFYGIVKKGNYTLFEFINGSILFNIPTIEIEVIISIIFELIIIFDYLHAQGFIYRDLSPRNIMIDQNKTAVLIDFDRMIKESETLSDDYQYTKDLQSNFAAPEVNSGKSSFSSDIYSIGKMMQFISTKISQNSSKNKIKVFETFLNQMYDKCTNDDPEKRPDIVGLFSCFLITFLGNNQTQQLILNLINKIQKVLQVNGKLLSKVQLFNLGVIFLNDEYVTKDIKAAINYMILSANQEYSLAEYNLGMFYYKGTFKTKDIYKAINYLSLSANRNCIDAQYNLGIIYDEGKEVSRNVKKAIHYYLLAAKSNHIGAQLHLAYIYYKEINDIDKAIHYFSLAADQNNPNAQYNLGIIYESFQQDILKAIHYFTLAAKQNYQDAQFRLDSVFRIISEDLDEAIHCFSLAAAQNNRDAQFYLGIIFSEGTFISRSYIKYLHSFVINDNSSSEPNSFHLLLHENKAHVQININKAIKYLFLAANQNDIDAIVHLAIMFYKGDQVKRDINKAIYYFSLASNQNEKVSQFNLGLIYYEGKYVEPDLQKAIFYFSLASNNNKESWLAQFYLGGIYLEKMHNVDKAIYYYKLSAEQNYSDAQYELGNIYYSKEYDAFDIDKAMHYFTLAANKSKYAQYALGNIYSEGIYVQRDINKAIYYYTLAANQNYDLAQLSLGNIFYNDDDVPNDTNKAIKYYSLAANQNCAEALFNLAVIYFEGKSIKRDINQAIKYYTLASHQNMEKANFILGTIYFMGVDVTRDIDKAIYYFSLAANDNIVDAQEILGWIYSDKKIGVFDINKAIKYFSLAADQNHLEAQNSLGVIYYSGKYVKRDLKKALYYFNLAANRKHPESLFYLGKIYLLGEIGSPNYDKAINYLTQAANKNNRSAQYYLGLNYLYGIHTSKKIQWGISYLIRSSENRENEAHFELGCLYYEGIYVERDIQKSIHYFKEASSNNHNYSKNNLAVIYKNEFKTYKSIQYAIELLNEAIKQKNDFLSKYNLALIYVFEKGFENKIDESIDLLISAFISDSKFQMSAFLLLVALDKIYGADIKSIKERLARSPYQSKELTDFIIRMAKQLSSDIEKKTKQEIYEIAKLSDYFYCHLYQIVSLKALNDQMIKQKPKTNKTIQDINKIFYEGFGLDLI</sequence>
<dbReference type="Gene3D" id="1.25.40.10">
    <property type="entry name" value="Tetratricopeptide repeat domain"/>
    <property type="match status" value="5"/>
</dbReference>
<comment type="similarity">
    <text evidence="1">Belongs to the sel-1 family.</text>
</comment>
<gene>
    <name evidence="3" type="ORF">M9Y10_000539</name>
</gene>